<feature type="chain" id="PRO_5030623882" evidence="2">
    <location>
        <begin position="23"/>
        <end position="246"/>
    </location>
</feature>
<feature type="transmembrane region" description="Helical" evidence="1">
    <location>
        <begin position="219"/>
        <end position="238"/>
    </location>
</feature>
<evidence type="ECO:0000313" key="4">
    <source>
        <dbReference type="Proteomes" id="UP000070560"/>
    </source>
</evidence>
<dbReference type="AlphaFoldDB" id="A0A7U4QLS3"/>
<sequence>MKKFFLMLLAVSTFIWSGSVLAYTIDDTVNVGKGTTLGSESSASEWLDYIGDHFDTEGIDVNMTGSNIIITMYTNFDGLYTYSGDNFYAADLGLDLNLDGTYEYGVVLTHGTGGDQDYSAALYKDGTWNSSYDVLEGKTINDLYYGEFYPEPSSSREAWVKMEGGSYKGDVNINITSSGSLYAWTLEIDKTLFGSDLGDKMGIFWATGTCANDVVEGVVPIPPTILLLGSGLLGFGLLSRRKKGNT</sequence>
<name>A0A7U4QLS3_DESA2</name>
<keyword evidence="2" id="KW-0732">Signal</keyword>
<protein>
    <submittedName>
        <fullName evidence="3">Secreted protein</fullName>
    </submittedName>
</protein>
<keyword evidence="1" id="KW-0812">Transmembrane</keyword>
<dbReference type="EMBL" id="CP013015">
    <property type="protein sequence ID" value="AMM41690.1"/>
    <property type="molecule type" value="Genomic_DNA"/>
</dbReference>
<evidence type="ECO:0000313" key="3">
    <source>
        <dbReference type="EMBL" id="AMM41690.1"/>
    </source>
</evidence>
<gene>
    <name evidence="3" type="ORF">HS1_001896</name>
</gene>
<keyword evidence="1" id="KW-0472">Membrane</keyword>
<evidence type="ECO:0000256" key="1">
    <source>
        <dbReference type="SAM" id="Phobius"/>
    </source>
</evidence>
<evidence type="ECO:0000256" key="2">
    <source>
        <dbReference type="SAM" id="SignalP"/>
    </source>
</evidence>
<accession>A0A7U4QLS3</accession>
<dbReference type="RefSeq" id="WP_066064518.1">
    <property type="nucleotide sequence ID" value="NZ_CP013015.1"/>
</dbReference>
<dbReference type="Proteomes" id="UP000070560">
    <property type="component" value="Chromosome"/>
</dbReference>
<proteinExistence type="predicted"/>
<organism evidence="3 4">
    <name type="scientific">Desulfofervidus auxilii</name>
    <dbReference type="NCBI Taxonomy" id="1621989"/>
    <lineage>
        <taxon>Bacteria</taxon>
        <taxon>Pseudomonadati</taxon>
        <taxon>Thermodesulfobacteriota</taxon>
        <taxon>Candidatus Desulfofervidia</taxon>
        <taxon>Candidatus Desulfofervidales</taxon>
        <taxon>Candidatus Desulfofervidaceae</taxon>
        <taxon>Candidatus Desulfofervidus</taxon>
    </lineage>
</organism>
<reference evidence="3 4" key="1">
    <citation type="submission" date="2015-10" db="EMBL/GenBank/DDBJ databases">
        <title>Candidatus Desulfofervidus auxilii, a hydrogenotrophic sulfate-reducing bacterium involved in the thermophilic anaerobic oxidation of methane.</title>
        <authorList>
            <person name="Krukenberg V."/>
            <person name="Richter M."/>
            <person name="Wegener G."/>
        </authorList>
    </citation>
    <scope>NUCLEOTIDE SEQUENCE [LARGE SCALE GENOMIC DNA]</scope>
    <source>
        <strain evidence="3 4">HS1</strain>
    </source>
</reference>
<keyword evidence="4" id="KW-1185">Reference proteome</keyword>
<dbReference type="KEGG" id="daw:HS1_001896"/>
<feature type="signal peptide" evidence="2">
    <location>
        <begin position="1"/>
        <end position="22"/>
    </location>
</feature>
<keyword evidence="1" id="KW-1133">Transmembrane helix</keyword>